<evidence type="ECO:0000256" key="1">
    <source>
        <dbReference type="SAM" id="MobiDB-lite"/>
    </source>
</evidence>
<name>A0A7J8ID14_MOLMO</name>
<dbReference type="AlphaFoldDB" id="A0A7J8ID14"/>
<feature type="compositionally biased region" description="Basic residues" evidence="1">
    <location>
        <begin position="80"/>
        <end position="89"/>
    </location>
</feature>
<dbReference type="EMBL" id="JACASF010000004">
    <property type="protein sequence ID" value="KAF6482140.1"/>
    <property type="molecule type" value="Genomic_DNA"/>
</dbReference>
<sequence>MPRPTSAVSGNPCVRPALLRSWRSSRRLSRSASAGRSIRNTSTAFFSMPRISKNITDQSQEKFKNSQRQWPRTMPTQNGNRRRKMKELRRRGCGDSWRKMRKGTGSSSTRRRTSAWPTSYNRPTST</sequence>
<gene>
    <name evidence="2" type="ORF">HJG59_016975</name>
</gene>
<accession>A0A7J8ID14</accession>
<dbReference type="Proteomes" id="UP000550707">
    <property type="component" value="Unassembled WGS sequence"/>
</dbReference>
<proteinExistence type="predicted"/>
<evidence type="ECO:0000313" key="2">
    <source>
        <dbReference type="EMBL" id="KAF6482140.1"/>
    </source>
</evidence>
<comment type="caution">
    <text evidence="2">The sequence shown here is derived from an EMBL/GenBank/DDBJ whole genome shotgun (WGS) entry which is preliminary data.</text>
</comment>
<organism evidence="2 3">
    <name type="scientific">Molossus molossus</name>
    <name type="common">Pallas' mastiff bat</name>
    <name type="synonym">Vespertilio molossus</name>
    <dbReference type="NCBI Taxonomy" id="27622"/>
    <lineage>
        <taxon>Eukaryota</taxon>
        <taxon>Metazoa</taxon>
        <taxon>Chordata</taxon>
        <taxon>Craniata</taxon>
        <taxon>Vertebrata</taxon>
        <taxon>Euteleostomi</taxon>
        <taxon>Mammalia</taxon>
        <taxon>Eutheria</taxon>
        <taxon>Laurasiatheria</taxon>
        <taxon>Chiroptera</taxon>
        <taxon>Yangochiroptera</taxon>
        <taxon>Molossidae</taxon>
        <taxon>Molossus</taxon>
    </lineage>
</organism>
<feature type="compositionally biased region" description="Polar residues" evidence="1">
    <location>
        <begin position="115"/>
        <end position="126"/>
    </location>
</feature>
<evidence type="ECO:0000313" key="3">
    <source>
        <dbReference type="Proteomes" id="UP000550707"/>
    </source>
</evidence>
<feature type="region of interest" description="Disordered" evidence="1">
    <location>
        <begin position="50"/>
        <end position="126"/>
    </location>
</feature>
<keyword evidence="3" id="KW-1185">Reference proteome</keyword>
<protein>
    <submittedName>
        <fullName evidence="2">SWI/SNF related, matrix associated, actin dependent regulator of chromatin, subfamily a, member 4</fullName>
    </submittedName>
</protein>
<reference evidence="2 3" key="1">
    <citation type="journal article" date="2020" name="Nature">
        <title>Six reference-quality genomes reveal evolution of bat adaptations.</title>
        <authorList>
            <person name="Jebb D."/>
            <person name="Huang Z."/>
            <person name="Pippel M."/>
            <person name="Hughes G.M."/>
            <person name="Lavrichenko K."/>
            <person name="Devanna P."/>
            <person name="Winkler S."/>
            <person name="Jermiin L.S."/>
            <person name="Skirmuntt E.C."/>
            <person name="Katzourakis A."/>
            <person name="Burkitt-Gray L."/>
            <person name="Ray D.A."/>
            <person name="Sullivan K.A.M."/>
            <person name="Roscito J.G."/>
            <person name="Kirilenko B.M."/>
            <person name="Davalos L.M."/>
            <person name="Corthals A.P."/>
            <person name="Power M.L."/>
            <person name="Jones G."/>
            <person name="Ransome R.D."/>
            <person name="Dechmann D.K.N."/>
            <person name="Locatelli A.G."/>
            <person name="Puechmaille S.J."/>
            <person name="Fedrigo O."/>
            <person name="Jarvis E.D."/>
            <person name="Hiller M."/>
            <person name="Vernes S.C."/>
            <person name="Myers E.W."/>
            <person name="Teeling E.C."/>
        </authorList>
    </citation>
    <scope>NUCLEOTIDE SEQUENCE [LARGE SCALE GENOMIC DNA]</scope>
    <source>
        <strain evidence="2">MMolMol1</strain>
        <tissue evidence="2">Muscle</tissue>
    </source>
</reference>
<feature type="compositionally biased region" description="Polar residues" evidence="1">
    <location>
        <begin position="66"/>
        <end position="79"/>
    </location>
</feature>